<gene>
    <name evidence="11" type="ORF">FFLO_05152</name>
</gene>
<dbReference type="Pfam" id="PF07960">
    <property type="entry name" value="CBP4"/>
    <property type="match status" value="1"/>
</dbReference>
<evidence type="ECO:0000256" key="4">
    <source>
        <dbReference type="ARBA" id="ARBA00022792"/>
    </source>
</evidence>
<dbReference type="GO" id="GO:0005743">
    <property type="term" value="C:mitochondrial inner membrane"/>
    <property type="evidence" value="ECO:0007669"/>
    <property type="project" value="UniProtKB-SubCell"/>
</dbReference>
<keyword evidence="6" id="KW-0496">Mitochondrion</keyword>
<dbReference type="Proteomes" id="UP000812966">
    <property type="component" value="Unassembled WGS sequence"/>
</dbReference>
<protein>
    <recommendedName>
        <fullName evidence="13">Cytochrome b mRNA-processing protein 4</fullName>
    </recommendedName>
</protein>
<dbReference type="OrthoDB" id="5576752at2759"/>
<evidence type="ECO:0000256" key="9">
    <source>
        <dbReference type="ARBA" id="ARBA00025413"/>
    </source>
</evidence>
<evidence type="ECO:0000256" key="8">
    <source>
        <dbReference type="ARBA" id="ARBA00023186"/>
    </source>
</evidence>
<keyword evidence="5 10" id="KW-1133">Transmembrane helix</keyword>
<evidence type="ECO:0000256" key="6">
    <source>
        <dbReference type="ARBA" id="ARBA00023128"/>
    </source>
</evidence>
<comment type="similarity">
    <text evidence="2">Belongs to the CBP4 family.</text>
</comment>
<comment type="subcellular location">
    <subcellularLocation>
        <location evidence="1">Mitochondrion inner membrane</location>
        <topology evidence="1">Single-pass membrane protein</topology>
    </subcellularLocation>
</comment>
<organism evidence="11 12">
    <name type="scientific">Filobasidium floriforme</name>
    <dbReference type="NCBI Taxonomy" id="5210"/>
    <lineage>
        <taxon>Eukaryota</taxon>
        <taxon>Fungi</taxon>
        <taxon>Dikarya</taxon>
        <taxon>Basidiomycota</taxon>
        <taxon>Agaricomycotina</taxon>
        <taxon>Tremellomycetes</taxon>
        <taxon>Filobasidiales</taxon>
        <taxon>Filobasidiaceae</taxon>
        <taxon>Filobasidium</taxon>
    </lineage>
</organism>
<evidence type="ECO:0008006" key="13">
    <source>
        <dbReference type="Google" id="ProtNLM"/>
    </source>
</evidence>
<evidence type="ECO:0000256" key="10">
    <source>
        <dbReference type="SAM" id="Phobius"/>
    </source>
</evidence>
<sequence length="85" mass="9360">MSQIAWGKFVLFTVGVMGAGYGVMKIATPSDEQFYNALAPDLKRKVDQIRAQRATSEEMRTKLAESAAQDKIVWGEVTPSGPKRV</sequence>
<keyword evidence="8" id="KW-0143">Chaperone</keyword>
<keyword evidence="12" id="KW-1185">Reference proteome</keyword>
<keyword evidence="3 10" id="KW-0812">Transmembrane</keyword>
<proteinExistence type="inferred from homology"/>
<keyword evidence="7 10" id="KW-0472">Membrane</keyword>
<evidence type="ECO:0000313" key="12">
    <source>
        <dbReference type="Proteomes" id="UP000812966"/>
    </source>
</evidence>
<comment type="caution">
    <text evidence="11">The sequence shown here is derived from an EMBL/GenBank/DDBJ whole genome shotgun (WGS) entry which is preliminary data.</text>
</comment>
<evidence type="ECO:0000313" key="11">
    <source>
        <dbReference type="EMBL" id="KAG7530267.1"/>
    </source>
</evidence>
<comment type="function">
    <text evidence="9">Essential for the assembly of ubiquinol-cytochrome c reductase. It has a direct effect on the correct occurrence of the Rieske protein, core 4, core 5 and apocytochrome b.</text>
</comment>
<dbReference type="InterPro" id="IPR012420">
    <property type="entry name" value="Cbp4"/>
</dbReference>
<dbReference type="EMBL" id="JABELV010000123">
    <property type="protein sequence ID" value="KAG7530267.1"/>
    <property type="molecule type" value="Genomic_DNA"/>
</dbReference>
<name>A0A8K0JHI7_9TREE</name>
<reference evidence="11" key="1">
    <citation type="submission" date="2020-04" db="EMBL/GenBank/DDBJ databases">
        <title>Analysis of mating type loci in Filobasidium floriforme.</title>
        <authorList>
            <person name="Nowrousian M."/>
        </authorList>
    </citation>
    <scope>NUCLEOTIDE SEQUENCE</scope>
    <source>
        <strain evidence="11">CBS 6242</strain>
    </source>
</reference>
<evidence type="ECO:0000256" key="2">
    <source>
        <dbReference type="ARBA" id="ARBA00006780"/>
    </source>
</evidence>
<accession>A0A8K0JHI7</accession>
<evidence type="ECO:0000256" key="7">
    <source>
        <dbReference type="ARBA" id="ARBA00023136"/>
    </source>
</evidence>
<evidence type="ECO:0000256" key="1">
    <source>
        <dbReference type="ARBA" id="ARBA00004434"/>
    </source>
</evidence>
<evidence type="ECO:0000256" key="5">
    <source>
        <dbReference type="ARBA" id="ARBA00022989"/>
    </source>
</evidence>
<keyword evidence="4" id="KW-0999">Mitochondrion inner membrane</keyword>
<dbReference type="AlphaFoldDB" id="A0A8K0JHI7"/>
<evidence type="ECO:0000256" key="3">
    <source>
        <dbReference type="ARBA" id="ARBA00022692"/>
    </source>
</evidence>
<feature type="transmembrane region" description="Helical" evidence="10">
    <location>
        <begin position="6"/>
        <end position="24"/>
    </location>
</feature>